<keyword evidence="2" id="KW-1185">Reference proteome</keyword>
<proteinExistence type="predicted"/>
<dbReference type="AlphaFoldDB" id="A0A1I7WEH6"/>
<name>A0A1I7WEH6_HETBA</name>
<evidence type="ECO:0000256" key="1">
    <source>
        <dbReference type="SAM" id="Phobius"/>
    </source>
</evidence>
<reference evidence="3" key="1">
    <citation type="submission" date="2016-11" db="UniProtKB">
        <authorList>
            <consortium name="WormBaseParasite"/>
        </authorList>
    </citation>
    <scope>IDENTIFICATION</scope>
</reference>
<keyword evidence="1" id="KW-1133">Transmembrane helix</keyword>
<evidence type="ECO:0000313" key="2">
    <source>
        <dbReference type="Proteomes" id="UP000095283"/>
    </source>
</evidence>
<keyword evidence="1" id="KW-0472">Membrane</keyword>
<dbReference type="WBParaSite" id="Hba_03357">
    <property type="protein sequence ID" value="Hba_03357"/>
    <property type="gene ID" value="Hba_03357"/>
</dbReference>
<feature type="transmembrane region" description="Helical" evidence="1">
    <location>
        <begin position="20"/>
        <end position="38"/>
    </location>
</feature>
<sequence length="51" mass="5887">MSSILENVLYWTWILLDKRSVFSIAIAVTSTYVIYKSSGYWNAIDLRLVVS</sequence>
<accession>A0A1I7WEH6</accession>
<dbReference type="Proteomes" id="UP000095283">
    <property type="component" value="Unplaced"/>
</dbReference>
<organism evidence="2 3">
    <name type="scientific">Heterorhabditis bacteriophora</name>
    <name type="common">Entomopathogenic nematode worm</name>
    <dbReference type="NCBI Taxonomy" id="37862"/>
    <lineage>
        <taxon>Eukaryota</taxon>
        <taxon>Metazoa</taxon>
        <taxon>Ecdysozoa</taxon>
        <taxon>Nematoda</taxon>
        <taxon>Chromadorea</taxon>
        <taxon>Rhabditida</taxon>
        <taxon>Rhabditina</taxon>
        <taxon>Rhabditomorpha</taxon>
        <taxon>Strongyloidea</taxon>
        <taxon>Heterorhabditidae</taxon>
        <taxon>Heterorhabditis</taxon>
    </lineage>
</organism>
<keyword evidence="1" id="KW-0812">Transmembrane</keyword>
<evidence type="ECO:0000313" key="3">
    <source>
        <dbReference type="WBParaSite" id="Hba_03357"/>
    </source>
</evidence>
<protein>
    <submittedName>
        <fullName evidence="3">Bestrophin homolog</fullName>
    </submittedName>
</protein>